<dbReference type="Pfam" id="PF00356">
    <property type="entry name" value="LacI"/>
    <property type="match status" value="1"/>
</dbReference>
<dbReference type="InterPro" id="IPR010982">
    <property type="entry name" value="Lambda_DNA-bd_dom_sf"/>
</dbReference>
<dbReference type="Proteomes" id="UP001501594">
    <property type="component" value="Unassembled WGS sequence"/>
</dbReference>
<keyword evidence="1" id="KW-0805">Transcription regulation</keyword>
<evidence type="ECO:0000256" key="1">
    <source>
        <dbReference type="ARBA" id="ARBA00023015"/>
    </source>
</evidence>
<dbReference type="PANTHER" id="PTHR30146">
    <property type="entry name" value="LACI-RELATED TRANSCRIPTIONAL REPRESSOR"/>
    <property type="match status" value="1"/>
</dbReference>
<name>A0ABP8E6K1_9MICO</name>
<dbReference type="SUPFAM" id="SSF47413">
    <property type="entry name" value="lambda repressor-like DNA-binding domains"/>
    <property type="match status" value="1"/>
</dbReference>
<comment type="caution">
    <text evidence="5">The sequence shown here is derived from an EMBL/GenBank/DDBJ whole genome shotgun (WGS) entry which is preliminary data.</text>
</comment>
<evidence type="ECO:0000256" key="2">
    <source>
        <dbReference type="ARBA" id="ARBA00023125"/>
    </source>
</evidence>
<evidence type="ECO:0000256" key="3">
    <source>
        <dbReference type="ARBA" id="ARBA00023163"/>
    </source>
</evidence>
<dbReference type="Gene3D" id="3.40.50.2300">
    <property type="match status" value="2"/>
</dbReference>
<dbReference type="RefSeq" id="WP_344798561.1">
    <property type="nucleotide sequence ID" value="NZ_BAABAU010000012.1"/>
</dbReference>
<dbReference type="PANTHER" id="PTHR30146:SF109">
    <property type="entry name" value="HTH-TYPE TRANSCRIPTIONAL REGULATOR GALS"/>
    <property type="match status" value="1"/>
</dbReference>
<feature type="domain" description="HTH lacI-type" evidence="4">
    <location>
        <begin position="14"/>
        <end position="68"/>
    </location>
</feature>
<proteinExistence type="predicted"/>
<keyword evidence="6" id="KW-1185">Reference proteome</keyword>
<dbReference type="SUPFAM" id="SSF53822">
    <property type="entry name" value="Periplasmic binding protein-like I"/>
    <property type="match status" value="1"/>
</dbReference>
<dbReference type="Pfam" id="PF13377">
    <property type="entry name" value="Peripla_BP_3"/>
    <property type="match status" value="1"/>
</dbReference>
<accession>A0ABP8E6K1</accession>
<dbReference type="SMART" id="SM00354">
    <property type="entry name" value="HTH_LACI"/>
    <property type="match status" value="1"/>
</dbReference>
<evidence type="ECO:0000259" key="4">
    <source>
        <dbReference type="PROSITE" id="PS50932"/>
    </source>
</evidence>
<gene>
    <name evidence="5" type="ORF">GCM10022256_34720</name>
</gene>
<dbReference type="EMBL" id="BAABAU010000012">
    <property type="protein sequence ID" value="GAA4267860.1"/>
    <property type="molecule type" value="Genomic_DNA"/>
</dbReference>
<dbReference type="Gene3D" id="1.10.260.40">
    <property type="entry name" value="lambda repressor-like DNA-binding domains"/>
    <property type="match status" value="1"/>
</dbReference>
<dbReference type="GO" id="GO:0003677">
    <property type="term" value="F:DNA binding"/>
    <property type="evidence" value="ECO:0007669"/>
    <property type="project" value="UniProtKB-KW"/>
</dbReference>
<evidence type="ECO:0000313" key="6">
    <source>
        <dbReference type="Proteomes" id="UP001501594"/>
    </source>
</evidence>
<keyword evidence="3" id="KW-0804">Transcription</keyword>
<protein>
    <submittedName>
        <fullName evidence="5">LacI family DNA-binding transcriptional regulator</fullName>
    </submittedName>
</protein>
<dbReference type="PROSITE" id="PS50932">
    <property type="entry name" value="HTH_LACI_2"/>
    <property type="match status" value="1"/>
</dbReference>
<keyword evidence="2 5" id="KW-0238">DNA-binding</keyword>
<evidence type="ECO:0000313" key="5">
    <source>
        <dbReference type="EMBL" id="GAA4267860.1"/>
    </source>
</evidence>
<dbReference type="CDD" id="cd01392">
    <property type="entry name" value="HTH_LacI"/>
    <property type="match status" value="1"/>
</dbReference>
<dbReference type="InterPro" id="IPR000843">
    <property type="entry name" value="HTH_LacI"/>
</dbReference>
<dbReference type="CDD" id="cd06267">
    <property type="entry name" value="PBP1_LacI_sugar_binding-like"/>
    <property type="match status" value="1"/>
</dbReference>
<dbReference type="InterPro" id="IPR028082">
    <property type="entry name" value="Peripla_BP_I"/>
</dbReference>
<organism evidence="5 6">
    <name type="scientific">Frondihabitans peucedani</name>
    <dbReference type="NCBI Taxonomy" id="598626"/>
    <lineage>
        <taxon>Bacteria</taxon>
        <taxon>Bacillati</taxon>
        <taxon>Actinomycetota</taxon>
        <taxon>Actinomycetes</taxon>
        <taxon>Micrococcales</taxon>
        <taxon>Microbacteriaceae</taxon>
        <taxon>Frondihabitans</taxon>
    </lineage>
</organism>
<sequence>MDEERGGRRQDRAPTIRDVARSADVSKSLVSLVLRGDPGVSPERRSAVHQAMNELGYEPNRVARALAGNGTGAVGILINDIRNPWYVDLLDGLSTAFEPAGVAPLLVDSASNQRVGRSSVQILSRQRVDGIVALGTSDEVVDLAALRGRTPVVLAGTYDPEELGADVVANDDVAGARLATEHLITLGHRRILCLRGPQRVGALREEGYRRAMVEAGLGAEVEVVDAGMTEESGYAATLRVLRMRTAPTALIAYNDLLALGALAAAADLGLSVPGDVSLVGYDDTYLAGIRRVSLTTIQNGSFQIGRKAAEFLLERIDGYAGPGRLHEVPTVLEVRQTTGPAPARPAAD</sequence>
<dbReference type="InterPro" id="IPR046335">
    <property type="entry name" value="LacI/GalR-like_sensor"/>
</dbReference>
<reference evidence="6" key="1">
    <citation type="journal article" date="2019" name="Int. J. Syst. Evol. Microbiol.">
        <title>The Global Catalogue of Microorganisms (GCM) 10K type strain sequencing project: providing services to taxonomists for standard genome sequencing and annotation.</title>
        <authorList>
            <consortium name="The Broad Institute Genomics Platform"/>
            <consortium name="The Broad Institute Genome Sequencing Center for Infectious Disease"/>
            <person name="Wu L."/>
            <person name="Ma J."/>
        </authorList>
    </citation>
    <scope>NUCLEOTIDE SEQUENCE [LARGE SCALE GENOMIC DNA]</scope>
    <source>
        <strain evidence="6">JCM 17442</strain>
    </source>
</reference>